<dbReference type="InterPro" id="IPR013422">
    <property type="entry name" value="CRISPR-assoc_prot_Cas5_N"/>
</dbReference>
<dbReference type="GO" id="GO:0003723">
    <property type="term" value="F:RNA binding"/>
    <property type="evidence" value="ECO:0007669"/>
    <property type="project" value="UniProtKB-UniRule"/>
</dbReference>
<reference evidence="3 4" key="1">
    <citation type="submission" date="2018-06" db="EMBL/GenBank/DDBJ databases">
        <title>Complete genome of Desulfovibrio indonesiensis P37SLT.</title>
        <authorList>
            <person name="Crispim J.S."/>
            <person name="Vidigal P.M.P."/>
            <person name="Silva L.C.F."/>
            <person name="Laguardia C.N."/>
            <person name="Araujo L.C."/>
            <person name="Dias R.S."/>
            <person name="Sousa M.P."/>
            <person name="Paula S.O."/>
            <person name="Silva C."/>
        </authorList>
    </citation>
    <scope>NUCLEOTIDE SEQUENCE [LARGE SCALE GENOMIC DNA]</scope>
    <source>
        <strain evidence="3 4">P37SLT</strain>
    </source>
</reference>
<keyword evidence="1 2" id="KW-0051">Antiviral defense</keyword>
<evidence type="ECO:0000313" key="4">
    <source>
        <dbReference type="Proteomes" id="UP000448292"/>
    </source>
</evidence>
<comment type="caution">
    <text evidence="3">The sequence shown here is derived from an EMBL/GenBank/DDBJ whole genome shotgun (WGS) entry which is preliminary data.</text>
</comment>
<comment type="similarity">
    <text evidence="2">Belongs to the CRISPR-associated protein Cas5 family. Subtype I-C/Dvulg subfamily.</text>
</comment>
<gene>
    <name evidence="3" type="primary">cas5c</name>
    <name evidence="3" type="ORF">DPQ33_17460</name>
</gene>
<dbReference type="RefSeq" id="WP_144304510.1">
    <property type="nucleotide sequence ID" value="NZ_QMIE01000024.1"/>
</dbReference>
<protein>
    <recommendedName>
        <fullName evidence="2">pre-crRNA processing endonuclease</fullName>
        <ecNumber evidence="2">3.1.-.-</ecNumber>
    </recommendedName>
</protein>
<dbReference type="GO" id="GO:0043571">
    <property type="term" value="P:maintenance of CRISPR repeat elements"/>
    <property type="evidence" value="ECO:0007669"/>
    <property type="project" value="UniProtKB-UniRule"/>
</dbReference>
<dbReference type="InterPro" id="IPR021124">
    <property type="entry name" value="CRISPR-assoc_prot_Cas5"/>
</dbReference>
<name>A0A7M3MAT2_9BACT</name>
<dbReference type="NCBIfam" id="TIGR02593">
    <property type="entry name" value="CRISPR_cas5"/>
    <property type="match status" value="1"/>
</dbReference>
<dbReference type="OrthoDB" id="5621871at2"/>
<evidence type="ECO:0000256" key="1">
    <source>
        <dbReference type="ARBA" id="ARBA00023118"/>
    </source>
</evidence>
<keyword evidence="4" id="KW-1185">Reference proteome</keyword>
<accession>A0A7M3MAT2</accession>
<dbReference type="Gene3D" id="3.30.70.2660">
    <property type="match status" value="1"/>
</dbReference>
<evidence type="ECO:0000313" key="3">
    <source>
        <dbReference type="EMBL" id="TVM14503.1"/>
    </source>
</evidence>
<dbReference type="GO" id="GO:0016787">
    <property type="term" value="F:hydrolase activity"/>
    <property type="evidence" value="ECO:0007669"/>
    <property type="project" value="UniProtKB-KW"/>
</dbReference>
<dbReference type="CDD" id="cd09752">
    <property type="entry name" value="Cas5_I-C"/>
    <property type="match status" value="1"/>
</dbReference>
<evidence type="ECO:0000256" key="2">
    <source>
        <dbReference type="PIRNR" id="PIRNR029950"/>
    </source>
</evidence>
<keyword evidence="2" id="KW-0378">Hydrolase</keyword>
<dbReference type="Pfam" id="PF09704">
    <property type="entry name" value="Cas_Cas5d"/>
    <property type="match status" value="1"/>
</dbReference>
<dbReference type="PIRSF" id="PIRSF029950">
    <property type="entry name" value="Cas_CT1134"/>
    <property type="match status" value="1"/>
</dbReference>
<proteinExistence type="inferred from homology"/>
<dbReference type="GO" id="GO:0004519">
    <property type="term" value="F:endonuclease activity"/>
    <property type="evidence" value="ECO:0007669"/>
    <property type="project" value="UniProtKB-UniRule"/>
</dbReference>
<keyword evidence="2" id="KW-0694">RNA-binding</keyword>
<keyword evidence="2" id="KW-0255">Endonuclease</keyword>
<keyword evidence="2" id="KW-0540">Nuclease</keyword>
<sequence>MAFGVSLKVWGEYACFTRPEMKVERVSYDVMTPSAARGIIEAIYWKPAIRWVVDAITILNPIRFENIRRNELANKLPLSTVTKAMKDGVSPVEKFIETDRQQRASLVLRDVRYIIEAHFEFTGPDDNNDGKHLDIFNRRLAKGQCFHRPCLGCREFAAHFGPADCPDPVFPNGGPESMRPLPGVPDDKDLGWMLLDLDYDNDMEARFFPAKIDHGVVRPWKMEEAKA</sequence>
<dbReference type="AlphaFoldDB" id="A0A7M3MAT2"/>
<organism evidence="3 4">
    <name type="scientific">Oceanidesulfovibrio indonesiensis</name>
    <dbReference type="NCBI Taxonomy" id="54767"/>
    <lineage>
        <taxon>Bacteria</taxon>
        <taxon>Pseudomonadati</taxon>
        <taxon>Thermodesulfobacteriota</taxon>
        <taxon>Desulfovibrionia</taxon>
        <taxon>Desulfovibrionales</taxon>
        <taxon>Desulfovibrionaceae</taxon>
        <taxon>Oceanidesulfovibrio</taxon>
    </lineage>
</organism>
<dbReference type="EC" id="3.1.-.-" evidence="2"/>
<comment type="function">
    <text evidence="2">CRISPR (clustered regularly interspaced short palindromic repeat) is an adaptive immune system that provides protection against mobile genetic elements (viruses, transposable elements and conjugative plasmids). CRISPR clusters contain spacers, sequences complementary to antecedent mobile elements, and target invading nucleic acids. CRISPR clusters are transcribed and processed into CRISPR RNA (crRNA).</text>
</comment>
<dbReference type="InterPro" id="IPR010155">
    <property type="entry name" value="CRISPR-assoc_prot_Cas5d"/>
</dbReference>
<dbReference type="Proteomes" id="UP000448292">
    <property type="component" value="Unassembled WGS sequence"/>
</dbReference>
<dbReference type="GO" id="GO:0051607">
    <property type="term" value="P:defense response to virus"/>
    <property type="evidence" value="ECO:0007669"/>
    <property type="project" value="UniProtKB-UniRule"/>
</dbReference>
<dbReference type="NCBIfam" id="TIGR01876">
    <property type="entry name" value="cas_Cas5d"/>
    <property type="match status" value="1"/>
</dbReference>
<dbReference type="EMBL" id="QMIE01000024">
    <property type="protein sequence ID" value="TVM14503.1"/>
    <property type="molecule type" value="Genomic_DNA"/>
</dbReference>